<dbReference type="InterPro" id="IPR023214">
    <property type="entry name" value="HAD_sf"/>
</dbReference>
<dbReference type="InterPro" id="IPR011948">
    <property type="entry name" value="Dullard_phosphatase"/>
</dbReference>
<sequence length="921" mass="106854">MNKEPLRGRITDDYSRNSQNQVNLPEKANESCDVFSQEINDERIPKKYFSVPVHSHFSPEYLKSKLKQPNPEPSVSNSNITGLSPIGYFSPDSSENINSSTPEKKRKMPNTSVGNSSDAAYDCHLLESNDKFLKSHDSSMFTKSQQNSVLTKGLKNFSLSEGITCEDSKECYSKGIPSKPGKFKNLNFSLYPKNPLSRSQSSFYYKQLDISRLSSLSTDKIRADAVVEKRKAPTTKRSVVTLSRASSQSRSEKPRDMKMPDPSSIEIYKQFEKTLKELYNLVKDTKAQDLSVLQARIKDIWKEVGEYVAELYKLEIPTQRCYNQDKRTLVKTRKQLEVTLYILIGALFLNEAGHHNFRNLYYNVYQNYVAYLEWALRGILSSSQAKESRTSEAAEFIKDLSKGKSKFGRDKADLFMKRKNEFALCLLRNACQSKDTEVNKLISKRLKEVMKDTKDNKTPKALLQFYDGLTKQMNKRKTGCSKPKHNFKPSKPKLRKVCSISHNKSDRNIKVKRNYSAKYLEPKSKVLKKHYKIEKPPPALCKQKSSPKFTKESRAKYQISSSKIKKSFVGIHPDLPFQYNNVKRALRDQSKENKATPAYIKGVSRYRRRVPREERNQSKKRAHINKEITQKKQALGDITNLEQVISRESSKPEIEFVEAPKKHEKPLKVEEECDALYFQMPDDSSIKVISPTKSLRYSTTSGRDGFLPLRDSTTPPYTLILDLDETLIHFAEEEEKATLLEQPHILNFKIAYKQIYKIVDSETGCEEYFHVRPYAQKLLRELSKYYEVVIFTAGTKDYADAILNELYCSKYISYRLYRHHTINEDEVYVKDLELIGRPIEKTIIVDNTKDNFMYQKENGIPILSWYDDENDKTLFDLTRILRKIAEQKPIDIRREVRDWREIFDQFIQYGKKLPQAIDESL</sequence>
<dbReference type="CDD" id="cd07521">
    <property type="entry name" value="HAD_FCP1-like"/>
    <property type="match status" value="1"/>
</dbReference>
<dbReference type="PROSITE" id="PS50969">
    <property type="entry name" value="FCP1"/>
    <property type="match status" value="1"/>
</dbReference>
<dbReference type="EMBL" id="CAMPGE010014226">
    <property type="protein sequence ID" value="CAI2372909.1"/>
    <property type="molecule type" value="Genomic_DNA"/>
</dbReference>
<name>A0AAD1XHL8_EUPCR</name>
<feature type="region of interest" description="Disordered" evidence="1">
    <location>
        <begin position="1"/>
        <end position="28"/>
    </location>
</feature>
<gene>
    <name evidence="3" type="ORF">ECRASSUSDP1_LOCUS14246</name>
</gene>
<dbReference type="SUPFAM" id="SSF56784">
    <property type="entry name" value="HAD-like"/>
    <property type="match status" value="1"/>
</dbReference>
<dbReference type="InterPro" id="IPR050365">
    <property type="entry name" value="TIM50"/>
</dbReference>
<reference evidence="3" key="1">
    <citation type="submission" date="2023-07" db="EMBL/GenBank/DDBJ databases">
        <authorList>
            <consortium name="AG Swart"/>
            <person name="Singh M."/>
            <person name="Singh A."/>
            <person name="Seah K."/>
            <person name="Emmerich C."/>
        </authorList>
    </citation>
    <scope>NUCLEOTIDE SEQUENCE</scope>
    <source>
        <strain evidence="3">DP1</strain>
    </source>
</reference>
<accession>A0AAD1XHL8</accession>
<evidence type="ECO:0000256" key="1">
    <source>
        <dbReference type="SAM" id="MobiDB-lite"/>
    </source>
</evidence>
<feature type="region of interest" description="Disordered" evidence="1">
    <location>
        <begin position="63"/>
        <end position="116"/>
    </location>
</feature>
<dbReference type="FunFam" id="3.40.50.1000:FF:000184">
    <property type="entry name" value="Uncharacterized protein"/>
    <property type="match status" value="1"/>
</dbReference>
<organism evidence="3 4">
    <name type="scientific">Euplotes crassus</name>
    <dbReference type="NCBI Taxonomy" id="5936"/>
    <lineage>
        <taxon>Eukaryota</taxon>
        <taxon>Sar</taxon>
        <taxon>Alveolata</taxon>
        <taxon>Ciliophora</taxon>
        <taxon>Intramacronucleata</taxon>
        <taxon>Spirotrichea</taxon>
        <taxon>Hypotrichia</taxon>
        <taxon>Euplotida</taxon>
        <taxon>Euplotidae</taxon>
        <taxon>Moneuplotes</taxon>
    </lineage>
</organism>
<dbReference type="AlphaFoldDB" id="A0AAD1XHL8"/>
<feature type="compositionally biased region" description="Polar residues" evidence="1">
    <location>
        <begin position="73"/>
        <end position="82"/>
    </location>
</feature>
<evidence type="ECO:0000313" key="3">
    <source>
        <dbReference type="EMBL" id="CAI2372909.1"/>
    </source>
</evidence>
<dbReference type="Gene3D" id="3.40.50.1000">
    <property type="entry name" value="HAD superfamily/HAD-like"/>
    <property type="match status" value="1"/>
</dbReference>
<feature type="compositionally biased region" description="Polar residues" evidence="1">
    <location>
        <begin position="236"/>
        <end position="249"/>
    </location>
</feature>
<dbReference type="Pfam" id="PF03031">
    <property type="entry name" value="NIF"/>
    <property type="match status" value="1"/>
</dbReference>
<dbReference type="InterPro" id="IPR036412">
    <property type="entry name" value="HAD-like_sf"/>
</dbReference>
<dbReference type="SMART" id="SM00577">
    <property type="entry name" value="CPDc"/>
    <property type="match status" value="1"/>
</dbReference>
<feature type="compositionally biased region" description="Basic and acidic residues" evidence="1">
    <location>
        <begin position="250"/>
        <end position="259"/>
    </location>
</feature>
<protein>
    <recommendedName>
        <fullName evidence="2">FCP1 homology domain-containing protein</fullName>
    </recommendedName>
</protein>
<dbReference type="GO" id="GO:0016791">
    <property type="term" value="F:phosphatase activity"/>
    <property type="evidence" value="ECO:0007669"/>
    <property type="project" value="InterPro"/>
</dbReference>
<feature type="domain" description="FCP1 homology" evidence="2">
    <location>
        <begin position="712"/>
        <end position="884"/>
    </location>
</feature>
<keyword evidence="4" id="KW-1185">Reference proteome</keyword>
<feature type="region of interest" description="Disordered" evidence="1">
    <location>
        <begin position="236"/>
        <end position="260"/>
    </location>
</feature>
<dbReference type="Proteomes" id="UP001295684">
    <property type="component" value="Unassembled WGS sequence"/>
</dbReference>
<proteinExistence type="predicted"/>
<evidence type="ECO:0000313" key="4">
    <source>
        <dbReference type="Proteomes" id="UP001295684"/>
    </source>
</evidence>
<feature type="compositionally biased region" description="Polar residues" evidence="1">
    <location>
        <begin position="91"/>
        <end position="101"/>
    </location>
</feature>
<comment type="caution">
    <text evidence="3">The sequence shown here is derived from an EMBL/GenBank/DDBJ whole genome shotgun (WGS) entry which is preliminary data.</text>
</comment>
<dbReference type="PANTHER" id="PTHR12210">
    <property type="entry name" value="DULLARD PROTEIN PHOSPHATASE"/>
    <property type="match status" value="1"/>
</dbReference>
<dbReference type="NCBIfam" id="TIGR02251">
    <property type="entry name" value="HIF-SF_euk"/>
    <property type="match status" value="1"/>
</dbReference>
<evidence type="ECO:0000259" key="2">
    <source>
        <dbReference type="PROSITE" id="PS50969"/>
    </source>
</evidence>
<feature type="compositionally biased region" description="Basic and acidic residues" evidence="1">
    <location>
        <begin position="1"/>
        <end position="15"/>
    </location>
</feature>
<dbReference type="InterPro" id="IPR004274">
    <property type="entry name" value="FCP1_dom"/>
</dbReference>